<keyword evidence="4" id="KW-1185">Reference proteome</keyword>
<reference evidence="3" key="1">
    <citation type="submission" date="2023-03" db="EMBL/GenBank/DDBJ databases">
        <title>Massive genome expansion in bonnet fungi (Mycena s.s.) driven by repeated elements and novel gene families across ecological guilds.</title>
        <authorList>
            <consortium name="Lawrence Berkeley National Laboratory"/>
            <person name="Harder C.B."/>
            <person name="Miyauchi S."/>
            <person name="Viragh M."/>
            <person name="Kuo A."/>
            <person name="Thoen E."/>
            <person name="Andreopoulos B."/>
            <person name="Lu D."/>
            <person name="Skrede I."/>
            <person name="Drula E."/>
            <person name="Henrissat B."/>
            <person name="Morin E."/>
            <person name="Kohler A."/>
            <person name="Barry K."/>
            <person name="LaButti K."/>
            <person name="Morin E."/>
            <person name="Salamov A."/>
            <person name="Lipzen A."/>
            <person name="Mereny Z."/>
            <person name="Hegedus B."/>
            <person name="Baldrian P."/>
            <person name="Stursova M."/>
            <person name="Weitz H."/>
            <person name="Taylor A."/>
            <person name="Grigoriev I.V."/>
            <person name="Nagy L.G."/>
            <person name="Martin F."/>
            <person name="Kauserud H."/>
        </authorList>
    </citation>
    <scope>NUCLEOTIDE SEQUENCE</scope>
    <source>
        <strain evidence="3">CBHHK002</strain>
    </source>
</reference>
<comment type="caution">
    <text evidence="3">The sequence shown here is derived from an EMBL/GenBank/DDBJ whole genome shotgun (WGS) entry which is preliminary data.</text>
</comment>
<dbReference type="GO" id="GO:0000032">
    <property type="term" value="P:cell wall mannoprotein biosynthetic process"/>
    <property type="evidence" value="ECO:0007669"/>
    <property type="project" value="TreeGrafter"/>
</dbReference>
<dbReference type="PANTHER" id="PTHR31121:SF6">
    <property type="entry name" value="ALPHA-1,2 MANNOSYLTRANSFERASE KTR1"/>
    <property type="match status" value="1"/>
</dbReference>
<keyword evidence="2" id="KW-0808">Transferase</keyword>
<gene>
    <name evidence="3" type="ORF">DFH08DRAFT_928814</name>
</gene>
<dbReference type="Pfam" id="PF01793">
    <property type="entry name" value="Glyco_transf_15"/>
    <property type="match status" value="1"/>
</dbReference>
<dbReference type="InterPro" id="IPR029044">
    <property type="entry name" value="Nucleotide-diphossugar_trans"/>
</dbReference>
<dbReference type="GO" id="GO:0005794">
    <property type="term" value="C:Golgi apparatus"/>
    <property type="evidence" value="ECO:0007669"/>
    <property type="project" value="TreeGrafter"/>
</dbReference>
<dbReference type="EMBL" id="JARIHO010000001">
    <property type="protein sequence ID" value="KAJ7368758.1"/>
    <property type="molecule type" value="Genomic_DNA"/>
</dbReference>
<evidence type="ECO:0000313" key="3">
    <source>
        <dbReference type="EMBL" id="KAJ7368758.1"/>
    </source>
</evidence>
<dbReference type="Proteomes" id="UP001218218">
    <property type="component" value="Unassembled WGS sequence"/>
</dbReference>
<dbReference type="GO" id="GO:0016020">
    <property type="term" value="C:membrane"/>
    <property type="evidence" value="ECO:0007669"/>
    <property type="project" value="InterPro"/>
</dbReference>
<dbReference type="GO" id="GO:0006487">
    <property type="term" value="P:protein N-linked glycosylation"/>
    <property type="evidence" value="ECO:0007669"/>
    <property type="project" value="TreeGrafter"/>
</dbReference>
<proteinExistence type="inferred from homology"/>
<dbReference type="Gene3D" id="3.90.550.10">
    <property type="entry name" value="Spore Coat Polysaccharide Biosynthesis Protein SpsA, Chain A"/>
    <property type="match status" value="1"/>
</dbReference>
<name>A0AAD7AVF9_9AGAR</name>
<dbReference type="AlphaFoldDB" id="A0AAD7AVF9"/>
<evidence type="ECO:0000313" key="4">
    <source>
        <dbReference type="Proteomes" id="UP001218218"/>
    </source>
</evidence>
<dbReference type="GO" id="GO:0000026">
    <property type="term" value="F:alpha-1,2-mannosyltransferase activity"/>
    <property type="evidence" value="ECO:0007669"/>
    <property type="project" value="TreeGrafter"/>
</dbReference>
<accession>A0AAD7AVF9</accession>
<protein>
    <submittedName>
        <fullName evidence="3">Uncharacterized protein</fullName>
    </submittedName>
</protein>
<sequence>MSTLGFGALQFSPLDSSFASENLSSLVSSGAPYTASMVYVLTTLPTARPKNQSLARSYFCKRTFRGVTSGLSYFSIPEYTTRTITSPSSWTVSATAANDVTVEDTERLLERIEFIHLRHDLPGDIPLDSKEYKPRYFRFDDDSFIHEPACFDPLEGSDTCTPITRMWSLLNEYAHAHPDVESRMLSNHWPWQPKWQSLDYDKDARFPSFGGNFEIVKLARFRTPEMTVFLGSLASDPERFYKFRWGDAPLRKAMVYMFLNVAEVHQMCEVVYGHKTKTVSGMCKCTPLQLSPTIGAVDE</sequence>
<evidence type="ECO:0000256" key="2">
    <source>
        <dbReference type="ARBA" id="ARBA00022679"/>
    </source>
</evidence>
<dbReference type="PANTHER" id="PTHR31121">
    <property type="entry name" value="ALPHA-1,2 MANNOSYLTRANSFERASE KTR1"/>
    <property type="match status" value="1"/>
</dbReference>
<dbReference type="InterPro" id="IPR002685">
    <property type="entry name" value="Glyco_trans_15"/>
</dbReference>
<organism evidence="3 4">
    <name type="scientific">Mycena albidolilacea</name>
    <dbReference type="NCBI Taxonomy" id="1033008"/>
    <lineage>
        <taxon>Eukaryota</taxon>
        <taxon>Fungi</taxon>
        <taxon>Dikarya</taxon>
        <taxon>Basidiomycota</taxon>
        <taxon>Agaricomycotina</taxon>
        <taxon>Agaricomycetes</taxon>
        <taxon>Agaricomycetidae</taxon>
        <taxon>Agaricales</taxon>
        <taxon>Marasmiineae</taxon>
        <taxon>Mycenaceae</taxon>
        <taxon>Mycena</taxon>
    </lineage>
</organism>
<dbReference type="SUPFAM" id="SSF53448">
    <property type="entry name" value="Nucleotide-diphospho-sugar transferases"/>
    <property type="match status" value="1"/>
</dbReference>
<comment type="similarity">
    <text evidence="1">Belongs to the glycosyltransferase 15 family.</text>
</comment>
<evidence type="ECO:0000256" key="1">
    <source>
        <dbReference type="ARBA" id="ARBA00007677"/>
    </source>
</evidence>